<dbReference type="EMBL" id="CP042434">
    <property type="protein sequence ID" value="QEC72838.1"/>
    <property type="molecule type" value="Genomic_DNA"/>
</dbReference>
<dbReference type="InterPro" id="IPR018960">
    <property type="entry name" value="DUF1990"/>
</dbReference>
<organism evidence="2 3">
    <name type="scientific">Arachidicoccus ginsenosidivorans</name>
    <dbReference type="NCBI Taxonomy" id="496057"/>
    <lineage>
        <taxon>Bacteria</taxon>
        <taxon>Pseudomonadati</taxon>
        <taxon>Bacteroidota</taxon>
        <taxon>Chitinophagia</taxon>
        <taxon>Chitinophagales</taxon>
        <taxon>Chitinophagaceae</taxon>
        <taxon>Arachidicoccus</taxon>
    </lineage>
</organism>
<feature type="domain" description="DUF1990" evidence="1">
    <location>
        <begin position="119"/>
        <end position="200"/>
    </location>
</feature>
<dbReference type="OrthoDB" id="120660at2"/>
<dbReference type="Proteomes" id="UP000321291">
    <property type="component" value="Chromosome"/>
</dbReference>
<keyword evidence="3" id="KW-1185">Reference proteome</keyword>
<evidence type="ECO:0000259" key="1">
    <source>
        <dbReference type="Pfam" id="PF09348"/>
    </source>
</evidence>
<accession>A0A5B8VRD3</accession>
<reference evidence="2 3" key="1">
    <citation type="journal article" date="2017" name="Int. J. Syst. Evol. Microbiol.">
        <title>Arachidicoccus ginsenosidivorans sp. nov., with ginsenoside-converting activity isolated from ginseng cultivating soil.</title>
        <authorList>
            <person name="Siddiqi M.Z."/>
            <person name="Aslam Z."/>
            <person name="Im W.T."/>
        </authorList>
    </citation>
    <scope>NUCLEOTIDE SEQUENCE [LARGE SCALE GENOMIC DNA]</scope>
    <source>
        <strain evidence="2 3">Gsoil 809</strain>
    </source>
</reference>
<evidence type="ECO:0000313" key="3">
    <source>
        <dbReference type="Proteomes" id="UP000321291"/>
    </source>
</evidence>
<protein>
    <submittedName>
        <fullName evidence="2">DUF1990 family protein</fullName>
    </submittedName>
</protein>
<dbReference type="Pfam" id="PF09348">
    <property type="entry name" value="DUF1990"/>
    <property type="match status" value="1"/>
</dbReference>
<evidence type="ECO:0000313" key="2">
    <source>
        <dbReference type="EMBL" id="QEC72838.1"/>
    </source>
</evidence>
<sequence length="215" mass="24614">MKLFCLSQQRRFGVLLEKFKQKQVLACRHEALKEKVSVTILSENTSDNQTDNQPENQKSKLRDNQIAIQDIQLEWLFDYHIFPENILLPATQWQVEGRKIKAGDIILQQINFPPFSRAPLKIICAVKVSQLIDEPHKRGFAYETLQGHVEKGISVFTVEQLTTGSLIFKIQTYSTPATWFARLLAPVFSLPYQAYCTRAALQNGLKSFQKACNKA</sequence>
<proteinExistence type="predicted"/>
<dbReference type="RefSeq" id="WP_146784039.1">
    <property type="nucleotide sequence ID" value="NZ_CP042434.1"/>
</dbReference>
<gene>
    <name evidence="2" type="ORF">FSB73_15275</name>
</gene>
<dbReference type="AlphaFoldDB" id="A0A5B8VRD3"/>
<name>A0A5B8VRD3_9BACT</name>
<dbReference type="KEGG" id="agi:FSB73_15275"/>